<dbReference type="Proteomes" id="UP000184436">
    <property type="component" value="Unassembled WGS sequence"/>
</dbReference>
<dbReference type="AlphaFoldDB" id="A0A1M4VNZ6"/>
<sequence length="67" mass="7443">MYGKNLIFKTGGVDGCDCAEILTLIEKGNINTTPLITHRFPLSEIEAAYHMFENKLDGVMKVAIIDK</sequence>
<evidence type="ECO:0008006" key="3">
    <source>
        <dbReference type="Google" id="ProtNLM"/>
    </source>
</evidence>
<keyword evidence="2" id="KW-1185">Reference proteome</keyword>
<gene>
    <name evidence="1" type="ORF">SAMN05444349_10563</name>
</gene>
<reference evidence="1 2" key="1">
    <citation type="submission" date="2016-11" db="EMBL/GenBank/DDBJ databases">
        <authorList>
            <person name="Jaros S."/>
            <person name="Januszkiewicz K."/>
            <person name="Wedrychowicz H."/>
        </authorList>
    </citation>
    <scope>NUCLEOTIDE SEQUENCE [LARGE SCALE GENOMIC DNA]</scope>
    <source>
        <strain evidence="1 2">DSM 26883</strain>
    </source>
</reference>
<organism evidence="1 2">
    <name type="scientific">Bacteroides faecichinchillae</name>
    <dbReference type="NCBI Taxonomy" id="871325"/>
    <lineage>
        <taxon>Bacteria</taxon>
        <taxon>Pseudomonadati</taxon>
        <taxon>Bacteroidota</taxon>
        <taxon>Bacteroidia</taxon>
        <taxon>Bacteroidales</taxon>
        <taxon>Bacteroidaceae</taxon>
        <taxon>Bacteroides</taxon>
    </lineage>
</organism>
<accession>A0A1M4VNZ6</accession>
<dbReference type="STRING" id="871325.SAMN05444349_10563"/>
<dbReference type="EMBL" id="FQVD01000005">
    <property type="protein sequence ID" value="SHE70774.1"/>
    <property type="molecule type" value="Genomic_DNA"/>
</dbReference>
<dbReference type="Gene3D" id="3.90.180.10">
    <property type="entry name" value="Medium-chain alcohol dehydrogenases, catalytic domain"/>
    <property type="match status" value="1"/>
</dbReference>
<proteinExistence type="predicted"/>
<name>A0A1M4VNZ6_9BACE</name>
<protein>
    <recommendedName>
        <fullName evidence="3">Alcohol dehydrogenase</fullName>
    </recommendedName>
</protein>
<evidence type="ECO:0000313" key="2">
    <source>
        <dbReference type="Proteomes" id="UP000184436"/>
    </source>
</evidence>
<evidence type="ECO:0000313" key="1">
    <source>
        <dbReference type="EMBL" id="SHE70774.1"/>
    </source>
</evidence>